<reference evidence="22" key="1">
    <citation type="submission" date="2020-05" db="EMBL/GenBank/DDBJ databases">
        <authorList>
            <person name="Chiriac C."/>
            <person name="Salcher M."/>
            <person name="Ghai R."/>
            <person name="Kavagutti S V."/>
        </authorList>
    </citation>
    <scope>NUCLEOTIDE SEQUENCE</scope>
</reference>
<dbReference type="GO" id="GO:0019134">
    <property type="term" value="F:glucosamine-1-phosphate N-acetyltransferase activity"/>
    <property type="evidence" value="ECO:0007669"/>
    <property type="project" value="UniProtKB-EC"/>
</dbReference>
<dbReference type="HAMAP" id="MF_01631">
    <property type="entry name" value="GlmU"/>
    <property type="match status" value="1"/>
</dbReference>
<evidence type="ECO:0000256" key="1">
    <source>
        <dbReference type="ARBA" id="ARBA00001946"/>
    </source>
</evidence>
<evidence type="ECO:0000256" key="9">
    <source>
        <dbReference type="ARBA" id="ARBA00022695"/>
    </source>
</evidence>
<proteinExistence type="inferred from homology"/>
<dbReference type="PANTHER" id="PTHR43584:SF3">
    <property type="entry name" value="BIFUNCTIONAL PROTEIN GLMU"/>
    <property type="match status" value="1"/>
</dbReference>
<protein>
    <submittedName>
        <fullName evidence="22">Unannotated protein</fullName>
    </submittedName>
</protein>
<dbReference type="GO" id="GO:0008360">
    <property type="term" value="P:regulation of cell shape"/>
    <property type="evidence" value="ECO:0007669"/>
    <property type="project" value="UniProtKB-KW"/>
</dbReference>
<keyword evidence="14" id="KW-0573">Peptidoglycan synthesis</keyword>
<evidence type="ECO:0000256" key="14">
    <source>
        <dbReference type="ARBA" id="ARBA00022984"/>
    </source>
</evidence>
<evidence type="ECO:0000256" key="18">
    <source>
        <dbReference type="ARBA" id="ARBA00048247"/>
    </source>
</evidence>
<dbReference type="GO" id="GO:0006048">
    <property type="term" value="P:UDP-N-acetylglucosamine biosynthetic process"/>
    <property type="evidence" value="ECO:0007669"/>
    <property type="project" value="InterPro"/>
</dbReference>
<comment type="similarity">
    <text evidence="5">In the C-terminal section; belongs to the transferase hexapeptide repeat family.</text>
</comment>
<name>A0A6J7RCR5_9ZZZZ</name>
<keyword evidence="17" id="KW-0961">Cell wall biogenesis/degradation</keyword>
<dbReference type="GO" id="GO:0003977">
    <property type="term" value="F:UDP-N-acetylglucosamine diphosphorylase activity"/>
    <property type="evidence" value="ECO:0007669"/>
    <property type="project" value="UniProtKB-EC"/>
</dbReference>
<keyword evidence="15" id="KW-0511">Multifunctional enzyme</keyword>
<dbReference type="Gene3D" id="3.90.550.10">
    <property type="entry name" value="Spore Coat Polysaccharide Biosynthesis Protein SpsA, Chain A"/>
    <property type="match status" value="1"/>
</dbReference>
<dbReference type="GO" id="GO:0000287">
    <property type="term" value="F:magnesium ion binding"/>
    <property type="evidence" value="ECO:0007669"/>
    <property type="project" value="InterPro"/>
</dbReference>
<dbReference type="PANTHER" id="PTHR43584">
    <property type="entry name" value="NUCLEOTIDYL TRANSFERASE"/>
    <property type="match status" value="1"/>
</dbReference>
<comment type="pathway">
    <text evidence="4">Nucleotide-sugar biosynthesis; UDP-N-acetyl-alpha-D-glucosamine biosynthesis; UDP-N-acetyl-alpha-D-glucosamine from N-acetyl-alpha-D-glucosamine 1-phosphate: step 1/1.</text>
</comment>
<keyword evidence="10" id="KW-0479">Metal-binding</keyword>
<dbReference type="CDD" id="cd02540">
    <property type="entry name" value="GT2_GlmU_N_bac"/>
    <property type="match status" value="1"/>
</dbReference>
<keyword evidence="16" id="KW-0012">Acyltransferase</keyword>
<dbReference type="GO" id="GO:0005737">
    <property type="term" value="C:cytoplasm"/>
    <property type="evidence" value="ECO:0007669"/>
    <property type="project" value="UniProtKB-SubCell"/>
</dbReference>
<dbReference type="InterPro" id="IPR029044">
    <property type="entry name" value="Nucleotide-diphossugar_trans"/>
</dbReference>
<gene>
    <name evidence="22" type="ORF">UFOPK3992_02027</name>
</gene>
<dbReference type="Pfam" id="PF00483">
    <property type="entry name" value="NTP_transferase"/>
    <property type="match status" value="1"/>
</dbReference>
<evidence type="ECO:0000256" key="16">
    <source>
        <dbReference type="ARBA" id="ARBA00023315"/>
    </source>
</evidence>
<dbReference type="AlphaFoldDB" id="A0A6J7RCR5"/>
<keyword evidence="11" id="KW-0677">Repeat</keyword>
<evidence type="ECO:0000256" key="2">
    <source>
        <dbReference type="ARBA" id="ARBA00004496"/>
    </source>
</evidence>
<dbReference type="CDD" id="cd03353">
    <property type="entry name" value="LbH_GlmU_C"/>
    <property type="match status" value="1"/>
</dbReference>
<dbReference type="InterPro" id="IPR011004">
    <property type="entry name" value="Trimer_LpxA-like_sf"/>
</dbReference>
<evidence type="ECO:0000259" key="21">
    <source>
        <dbReference type="Pfam" id="PF00483"/>
    </source>
</evidence>
<dbReference type="GO" id="GO:0071555">
    <property type="term" value="P:cell wall organization"/>
    <property type="evidence" value="ECO:0007669"/>
    <property type="project" value="UniProtKB-KW"/>
</dbReference>
<evidence type="ECO:0000256" key="10">
    <source>
        <dbReference type="ARBA" id="ARBA00022723"/>
    </source>
</evidence>
<evidence type="ECO:0000256" key="13">
    <source>
        <dbReference type="ARBA" id="ARBA00022960"/>
    </source>
</evidence>
<dbReference type="SUPFAM" id="SSF51161">
    <property type="entry name" value="Trimeric LpxA-like enzymes"/>
    <property type="match status" value="1"/>
</dbReference>
<dbReference type="InterPro" id="IPR005835">
    <property type="entry name" value="NTP_transferase_dom"/>
</dbReference>
<evidence type="ECO:0000256" key="6">
    <source>
        <dbReference type="ARBA" id="ARBA00007947"/>
    </source>
</evidence>
<evidence type="ECO:0000256" key="3">
    <source>
        <dbReference type="ARBA" id="ARBA00005166"/>
    </source>
</evidence>
<comment type="catalytic activity">
    <reaction evidence="18">
        <text>alpha-D-glucosamine 1-phosphate + acetyl-CoA = N-acetyl-alpha-D-glucosamine 1-phosphate + CoA + H(+)</text>
        <dbReference type="Rhea" id="RHEA:13725"/>
        <dbReference type="ChEBI" id="CHEBI:15378"/>
        <dbReference type="ChEBI" id="CHEBI:57287"/>
        <dbReference type="ChEBI" id="CHEBI:57288"/>
        <dbReference type="ChEBI" id="CHEBI:57776"/>
        <dbReference type="ChEBI" id="CHEBI:58516"/>
        <dbReference type="EC" id="2.3.1.157"/>
    </reaction>
</comment>
<keyword evidence="8" id="KW-0808">Transferase</keyword>
<dbReference type="NCBIfam" id="NF010932">
    <property type="entry name" value="PRK14352.1"/>
    <property type="match status" value="1"/>
</dbReference>
<evidence type="ECO:0000256" key="7">
    <source>
        <dbReference type="ARBA" id="ARBA00022490"/>
    </source>
</evidence>
<dbReference type="Pfam" id="PF00132">
    <property type="entry name" value="Hexapep"/>
    <property type="match status" value="1"/>
</dbReference>
<dbReference type="EMBL" id="CAFBOZ010000376">
    <property type="protein sequence ID" value="CAB5026466.1"/>
    <property type="molecule type" value="Genomic_DNA"/>
</dbReference>
<evidence type="ECO:0000256" key="12">
    <source>
        <dbReference type="ARBA" id="ARBA00022842"/>
    </source>
</evidence>
<evidence type="ECO:0000256" key="20">
    <source>
        <dbReference type="SAM" id="MobiDB-lite"/>
    </source>
</evidence>
<comment type="similarity">
    <text evidence="6">In the N-terminal section; belongs to the N-acetylglucosamine-1-phosphate uridyltransferase family.</text>
</comment>
<comment type="catalytic activity">
    <reaction evidence="19">
        <text>N-acetyl-alpha-D-glucosamine 1-phosphate + UTP + H(+) = UDP-N-acetyl-alpha-D-glucosamine + diphosphate</text>
        <dbReference type="Rhea" id="RHEA:13509"/>
        <dbReference type="ChEBI" id="CHEBI:15378"/>
        <dbReference type="ChEBI" id="CHEBI:33019"/>
        <dbReference type="ChEBI" id="CHEBI:46398"/>
        <dbReference type="ChEBI" id="CHEBI:57705"/>
        <dbReference type="ChEBI" id="CHEBI:57776"/>
        <dbReference type="EC" id="2.7.7.23"/>
    </reaction>
</comment>
<evidence type="ECO:0000256" key="4">
    <source>
        <dbReference type="ARBA" id="ARBA00005208"/>
    </source>
</evidence>
<keyword evidence="7" id="KW-0963">Cytoplasm</keyword>
<keyword evidence="9" id="KW-0548">Nucleotidyltransferase</keyword>
<dbReference type="NCBIfam" id="TIGR01173">
    <property type="entry name" value="glmU"/>
    <property type="match status" value="1"/>
</dbReference>
<evidence type="ECO:0000256" key="11">
    <source>
        <dbReference type="ARBA" id="ARBA00022737"/>
    </source>
</evidence>
<keyword evidence="12" id="KW-0460">Magnesium</keyword>
<evidence type="ECO:0000256" key="17">
    <source>
        <dbReference type="ARBA" id="ARBA00023316"/>
    </source>
</evidence>
<comment type="cofactor">
    <cofactor evidence="1">
        <name>Mg(2+)</name>
        <dbReference type="ChEBI" id="CHEBI:18420"/>
    </cofactor>
</comment>
<dbReference type="InterPro" id="IPR005882">
    <property type="entry name" value="Bifunctional_GlmU"/>
</dbReference>
<comment type="pathway">
    <text evidence="3">Nucleotide-sugar biosynthesis; UDP-N-acetyl-alpha-D-glucosamine biosynthesis; N-acetyl-alpha-D-glucosamine 1-phosphate from alpha-D-glucosamine 6-phosphate (route II): step 2/2.</text>
</comment>
<accession>A0A6J7RCR5</accession>
<dbReference type="InterPro" id="IPR001451">
    <property type="entry name" value="Hexapep"/>
</dbReference>
<dbReference type="Gene3D" id="2.160.10.10">
    <property type="entry name" value="Hexapeptide repeat proteins"/>
    <property type="match status" value="1"/>
</dbReference>
<organism evidence="22">
    <name type="scientific">freshwater metagenome</name>
    <dbReference type="NCBI Taxonomy" id="449393"/>
    <lineage>
        <taxon>unclassified sequences</taxon>
        <taxon>metagenomes</taxon>
        <taxon>ecological metagenomes</taxon>
    </lineage>
</organism>
<feature type="compositionally biased region" description="Basic and acidic residues" evidence="20">
    <location>
        <begin position="489"/>
        <end position="498"/>
    </location>
</feature>
<dbReference type="GO" id="GO:0009252">
    <property type="term" value="P:peptidoglycan biosynthetic process"/>
    <property type="evidence" value="ECO:0007669"/>
    <property type="project" value="UniProtKB-KW"/>
</dbReference>
<feature type="domain" description="Nucleotidyl transferase" evidence="21">
    <location>
        <begin position="21"/>
        <end position="242"/>
    </location>
</feature>
<dbReference type="GO" id="GO:0000902">
    <property type="term" value="P:cell morphogenesis"/>
    <property type="evidence" value="ECO:0007669"/>
    <property type="project" value="InterPro"/>
</dbReference>
<dbReference type="SUPFAM" id="SSF53448">
    <property type="entry name" value="Nucleotide-diphospho-sugar transferases"/>
    <property type="match status" value="1"/>
</dbReference>
<sequence length="514" mass="53469">MNLSCPVPTRYAASVTRPALAIVLAAGEGTRMRSSLVKVLHPIAGRPVLGHVLHSVAHTEPQAVVVVVGHQRERVTEYVTTHQTGALVAVQHEQRGTGHAVRVCLEQLADQGHDPTLLVGPVLVLAGDAPLVQGGTLSALLDHHAASGSGVTVLSAHLSNPTGYGRILRDASGAVTAIVEHRDATDEQRLITEVNSGTYVFDAELLRAALPRITADNTQGEEYLTDVLGIAWADGLAVSALAADEPGEILGINDRVQLAECARVMRDRINLGWMRAGVTIVDPSTTWIDVDADLEPDVVLHPSTILRGPTSVASGAEIGPDTTLISCEVGANATVLRSHCELAVIGEDASVGPFSYLRPNARLDADSKAGAFVEIKNSHIGVGAKVPHLSYVGDAEVGEGTNIGAATVFVNYDGVAKHRTVVGAHVRIGSDTMLVAPVVIGDGAYTAAGSVITDDVPAGAMAVGRAQQRTIAGWVERKRSGSPAAEAAARARQDEARVDPPTATASDQTTSGDT</sequence>
<dbReference type="InterPro" id="IPR050065">
    <property type="entry name" value="GlmU-like"/>
</dbReference>
<evidence type="ECO:0000256" key="5">
    <source>
        <dbReference type="ARBA" id="ARBA00007707"/>
    </source>
</evidence>
<evidence type="ECO:0000313" key="22">
    <source>
        <dbReference type="EMBL" id="CAB5026466.1"/>
    </source>
</evidence>
<evidence type="ECO:0000256" key="19">
    <source>
        <dbReference type="ARBA" id="ARBA00048493"/>
    </source>
</evidence>
<keyword evidence="13" id="KW-0133">Cell shape</keyword>
<feature type="compositionally biased region" description="Polar residues" evidence="20">
    <location>
        <begin position="503"/>
        <end position="514"/>
    </location>
</feature>
<feature type="region of interest" description="Disordered" evidence="20">
    <location>
        <begin position="475"/>
        <end position="514"/>
    </location>
</feature>
<comment type="subcellular location">
    <subcellularLocation>
        <location evidence="2">Cytoplasm</location>
    </subcellularLocation>
</comment>
<evidence type="ECO:0000256" key="8">
    <source>
        <dbReference type="ARBA" id="ARBA00022679"/>
    </source>
</evidence>
<evidence type="ECO:0000256" key="15">
    <source>
        <dbReference type="ARBA" id="ARBA00023268"/>
    </source>
</evidence>
<dbReference type="InterPro" id="IPR038009">
    <property type="entry name" value="GlmU_C_LbH"/>
</dbReference>